<proteinExistence type="predicted"/>
<dbReference type="PATRIC" id="fig|1107881.3.peg.5032"/>
<evidence type="ECO:0008006" key="3">
    <source>
        <dbReference type="Google" id="ProtNLM"/>
    </source>
</evidence>
<protein>
    <recommendedName>
        <fullName evidence="3">Tail fiber protein</fullName>
    </recommendedName>
</protein>
<reference evidence="1 2" key="1">
    <citation type="journal article" date="2012" name="J. Bacteriol.">
        <title>Draft Genome Sequence of Sinorhizobium meliloti CCNWSX0020, a Nitrogen-Fixing Symbiont with Copper Tolerance Capability Isolated from Lead-Zinc Mine Tailings.</title>
        <authorList>
            <person name="Li Z."/>
            <person name="Ma Z."/>
            <person name="Hao X."/>
            <person name="Wei G."/>
        </authorList>
    </citation>
    <scope>NUCLEOTIDE SEQUENCE [LARGE SCALE GENOMIC DNA]</scope>
    <source>
        <strain evidence="1 2">CCNWSX0020</strain>
    </source>
</reference>
<accession>H0G649</accession>
<name>H0G649_RHIML</name>
<organism evidence="1 2">
    <name type="scientific">Sinorhizobium meliloti CCNWSX0020</name>
    <dbReference type="NCBI Taxonomy" id="1107881"/>
    <lineage>
        <taxon>Bacteria</taxon>
        <taxon>Pseudomonadati</taxon>
        <taxon>Pseudomonadota</taxon>
        <taxon>Alphaproteobacteria</taxon>
        <taxon>Hyphomicrobiales</taxon>
        <taxon>Rhizobiaceae</taxon>
        <taxon>Sinorhizobium/Ensifer group</taxon>
        <taxon>Sinorhizobium</taxon>
    </lineage>
</organism>
<sequence>MPRTGGVYSPPAGTKGVSNTTIQSVPYNAFVDDLTADANAARPVTAGGTGSTTASGARTALGLAIGTNVQAYDAGLQSIAGLTTAADRMIYTTAMDVYATTALTPFARTILDDVDAAAARTTLGVAIGTNVQAYDALLQSIAGLTTAANQIIYLTAADTAAVATITAFGRSLLDDADATAARSTLGLGTAATRNTGTSGANVPLLDGANTWSAAQVFSSNPTISNTAPYLRFQDTTTSAYDARIRLDANNVYIDGSADGSTYAEVLRFEMDTKAGYMTQLILGSSGEAIRLNAPTAGNDPYISFYVAGTRNAFIQYTDGSAAENGMNIVNDVATGGDLRLVLRNTGGVDGLGYEVNGSDYTVWHTGNLAAADLNTIYGYTPANSARQVAGNGLTGGGTLAADRTVTLGTPGNITNSSANSVTSTSHTHALGFVAAEVYQGTGANDTNLALGHHIIAVGGSNYNRNVAVACYLYSADNFQYANDSASNKGTQLSGTWRARGTVGGGTYLMQRVA</sequence>
<dbReference type="Proteomes" id="UP000004038">
    <property type="component" value="Unassembled WGS sequence"/>
</dbReference>
<evidence type="ECO:0000313" key="1">
    <source>
        <dbReference type="EMBL" id="EHK75192.1"/>
    </source>
</evidence>
<dbReference type="EMBL" id="AGVV01000065">
    <property type="protein sequence ID" value="EHK75192.1"/>
    <property type="molecule type" value="Genomic_DNA"/>
</dbReference>
<dbReference type="AlphaFoldDB" id="H0G649"/>
<dbReference type="RefSeq" id="WP_003533349.1">
    <property type="nucleotide sequence ID" value="NZ_AGVV01000065.1"/>
</dbReference>
<evidence type="ECO:0000313" key="2">
    <source>
        <dbReference type="Proteomes" id="UP000004038"/>
    </source>
</evidence>
<gene>
    <name evidence="1" type="ORF">SM0020_24830</name>
</gene>